<dbReference type="Pfam" id="PF03646">
    <property type="entry name" value="FlaG"/>
    <property type="match status" value="1"/>
</dbReference>
<dbReference type="PANTHER" id="PTHR37166:SF1">
    <property type="entry name" value="PROTEIN FLAG"/>
    <property type="match status" value="1"/>
</dbReference>
<dbReference type="AlphaFoldDB" id="A0A343JC66"/>
<evidence type="ECO:0000313" key="1">
    <source>
        <dbReference type="EMBL" id="ASW43124.1"/>
    </source>
</evidence>
<protein>
    <recommendedName>
        <fullName evidence="3">Flagellar biosynthesis protein FlaG</fullName>
    </recommendedName>
</protein>
<evidence type="ECO:0000313" key="2">
    <source>
        <dbReference type="Proteomes" id="UP000264883"/>
    </source>
</evidence>
<proteinExistence type="predicted"/>
<keyword evidence="2" id="KW-1185">Reference proteome</keyword>
<reference evidence="1 2" key="1">
    <citation type="submission" date="2016-08" db="EMBL/GenBank/DDBJ databases">
        <title>Complete Genome Sequence Of The Indigo Reducing Clostridium isatidis DSM15098.</title>
        <authorList>
            <person name="Little G.T."/>
            <person name="Minton N.P."/>
        </authorList>
    </citation>
    <scope>NUCLEOTIDE SEQUENCE [LARGE SCALE GENOMIC DNA]</scope>
    <source>
        <strain evidence="1 2">DSM 15098</strain>
    </source>
</reference>
<dbReference type="KEGG" id="cia:BEN51_06410"/>
<accession>A0A343JC66</accession>
<name>A0A343JC66_9CLOT</name>
<organism evidence="1 2">
    <name type="scientific">Clostridium isatidis</name>
    <dbReference type="NCBI Taxonomy" id="182773"/>
    <lineage>
        <taxon>Bacteria</taxon>
        <taxon>Bacillati</taxon>
        <taxon>Bacillota</taxon>
        <taxon>Clostridia</taxon>
        <taxon>Eubacteriales</taxon>
        <taxon>Clostridiaceae</taxon>
        <taxon>Clostridium</taxon>
    </lineage>
</organism>
<dbReference type="Gene3D" id="3.30.160.170">
    <property type="entry name" value="FlaG-like"/>
    <property type="match status" value="1"/>
</dbReference>
<dbReference type="RefSeq" id="WP_119865262.1">
    <property type="nucleotide sequence ID" value="NZ_CP016786.1"/>
</dbReference>
<dbReference type="Proteomes" id="UP000264883">
    <property type="component" value="Chromosome"/>
</dbReference>
<dbReference type="InterPro" id="IPR035924">
    <property type="entry name" value="FlaG-like_sf"/>
</dbReference>
<sequence length="115" mass="13009">MDIMVKSQGGQVNLNVAKVAEVNQSSENRDVAKDINRDKDFKKEDLDKAINKLNDLLKVENTFVEYSVHKKLGDIMVKVINRDTKEVIMEYPPEKILDLVAKMCEMAGIIVDSKA</sequence>
<dbReference type="SUPFAM" id="SSF160214">
    <property type="entry name" value="FlaG-like"/>
    <property type="match status" value="1"/>
</dbReference>
<dbReference type="PANTHER" id="PTHR37166">
    <property type="entry name" value="PROTEIN FLAG"/>
    <property type="match status" value="1"/>
</dbReference>
<dbReference type="EMBL" id="CP016786">
    <property type="protein sequence ID" value="ASW43124.1"/>
    <property type="molecule type" value="Genomic_DNA"/>
</dbReference>
<gene>
    <name evidence="1" type="ORF">BEN51_06410</name>
</gene>
<dbReference type="InterPro" id="IPR005186">
    <property type="entry name" value="FlaG"/>
</dbReference>
<dbReference type="OrthoDB" id="9799867at2"/>
<evidence type="ECO:0008006" key="3">
    <source>
        <dbReference type="Google" id="ProtNLM"/>
    </source>
</evidence>